<name>A0A6V3Z478_9EUKA</name>
<reference evidence="1" key="1">
    <citation type="submission" date="2021-01" db="EMBL/GenBank/DDBJ databases">
        <authorList>
            <person name="Corre E."/>
            <person name="Pelletier E."/>
            <person name="Niang G."/>
            <person name="Scheremetjew M."/>
            <person name="Finn R."/>
            <person name="Kale V."/>
            <person name="Holt S."/>
            <person name="Cochrane G."/>
            <person name="Meng A."/>
            <person name="Brown T."/>
            <person name="Cohen L."/>
        </authorList>
    </citation>
    <scope>NUCLEOTIDE SEQUENCE</scope>
    <source>
        <strain evidence="1">UIO037</strain>
    </source>
</reference>
<proteinExistence type="predicted"/>
<organism evidence="1">
    <name type="scientific">Prymnesium polylepis</name>
    <dbReference type="NCBI Taxonomy" id="72548"/>
    <lineage>
        <taxon>Eukaryota</taxon>
        <taxon>Haptista</taxon>
        <taxon>Haptophyta</taxon>
        <taxon>Prymnesiophyceae</taxon>
        <taxon>Prymnesiales</taxon>
        <taxon>Prymnesiaceae</taxon>
        <taxon>Prymnesium</taxon>
    </lineage>
</organism>
<dbReference type="AlphaFoldDB" id="A0A6V3Z478"/>
<accession>A0A6V3Z478</accession>
<evidence type="ECO:0000313" key="1">
    <source>
        <dbReference type="EMBL" id="CAE2207863.1"/>
    </source>
</evidence>
<gene>
    <name evidence="1" type="ORF">CPOL0286_LOCUS5816</name>
</gene>
<sequence>MTWRLDEGAAARHWASWGMHECEGGERESRQAESVHVLCDSLARVGLGLGRRKLGLVTCLQPDDKARRCDLRRSRVHGEHVDVCAVLCAAGWATIGMVSALHGCAMRMAQ</sequence>
<protein>
    <submittedName>
        <fullName evidence="1">Uncharacterized protein</fullName>
    </submittedName>
</protein>
<dbReference type="EMBL" id="HBKO01013053">
    <property type="protein sequence ID" value="CAE2207863.1"/>
    <property type="molecule type" value="Transcribed_RNA"/>
</dbReference>